<protein>
    <recommendedName>
        <fullName evidence="4">Capsule biosynthesis protein</fullName>
    </recommendedName>
</protein>
<sequence length="67" mass="7919">MLFRKHLTEAGKSYWKHFMFAFRAGFFLIYAGITSIIHALIPSLFPFVSQKIVQKLIKESEQERRSK</sequence>
<keyword evidence="1" id="KW-1133">Transmembrane helix</keyword>
<evidence type="ECO:0008006" key="4">
    <source>
        <dbReference type="Google" id="ProtNLM"/>
    </source>
</evidence>
<accession>A0A0H4IXG9</accession>
<name>A0A0H4IXG9_9PROT</name>
<dbReference type="EMBL" id="CP011002">
    <property type="protein sequence ID" value="AKO65249.1"/>
    <property type="molecule type" value="Genomic_DNA"/>
</dbReference>
<dbReference type="AlphaFoldDB" id="A0A0H4IXG9"/>
<feature type="transmembrane region" description="Helical" evidence="1">
    <location>
        <begin position="20"/>
        <end position="41"/>
    </location>
</feature>
<evidence type="ECO:0000256" key="1">
    <source>
        <dbReference type="SAM" id="Phobius"/>
    </source>
</evidence>
<organism evidence="2 3">
    <name type="scientific">Methylophilales bacterium MBRS-H7</name>
    <dbReference type="NCBI Taxonomy" id="1623450"/>
    <lineage>
        <taxon>Bacteria</taxon>
        <taxon>Pseudomonadati</taxon>
        <taxon>Pseudomonadota</taxon>
        <taxon>Betaproteobacteria</taxon>
        <taxon>Nitrosomonadales</taxon>
        <taxon>OM43 clade</taxon>
    </lineage>
</organism>
<evidence type="ECO:0000313" key="2">
    <source>
        <dbReference type="EMBL" id="AKO65249.1"/>
    </source>
</evidence>
<dbReference type="Proteomes" id="UP000066549">
    <property type="component" value="Chromosome"/>
</dbReference>
<dbReference type="Pfam" id="PF19883">
    <property type="entry name" value="DUF6356"/>
    <property type="match status" value="1"/>
</dbReference>
<dbReference type="InterPro" id="IPR045936">
    <property type="entry name" value="DUF6356"/>
</dbReference>
<keyword evidence="3" id="KW-1185">Reference proteome</keyword>
<keyword evidence="1" id="KW-0812">Transmembrane</keyword>
<keyword evidence="1" id="KW-0472">Membrane</keyword>
<reference evidence="2 3" key="1">
    <citation type="submission" date="2015-03" db="EMBL/GenBank/DDBJ databases">
        <title>Comparative analysis of the OM43 clade including a novel species from Red Sea uncovers genomic and metabolic diversity among marine methylotrophs.</title>
        <authorList>
            <person name="Jimenez-Infante F."/>
            <person name="Ngugi D.K."/>
            <person name="Vinu M."/>
            <person name="Alam I."/>
            <person name="Kamau A."/>
            <person name="Blom J."/>
            <person name="Bajic V.B."/>
            <person name="Stingl U."/>
        </authorList>
    </citation>
    <scope>NUCLEOTIDE SEQUENCE [LARGE SCALE GENOMIC DNA]</scope>
    <source>
        <strain evidence="2 3">MBRSH7</strain>
    </source>
</reference>
<dbReference type="OrthoDB" id="7652114at2"/>
<gene>
    <name evidence="2" type="ORF">VI33_00270</name>
</gene>
<evidence type="ECO:0000313" key="3">
    <source>
        <dbReference type="Proteomes" id="UP000066549"/>
    </source>
</evidence>
<proteinExistence type="predicted"/>